<gene>
    <name evidence="1" type="ORF">CRV2_00018208</name>
</gene>
<accession>A0ACA9UMU1</accession>
<comment type="caution">
    <text evidence="1">The sequence shown here is derived from an EMBL/GenBank/DDBJ whole genome shotgun (WGS) entry which is preliminary data.</text>
</comment>
<protein>
    <submittedName>
        <fullName evidence="1">Uncharacterized protein</fullName>
    </submittedName>
</protein>
<sequence length="623" mass="64665">MRSKVALAAFALVGSLDLTAAKCNKATTGLPASVTTPGGFTGTSTTGPSTITSGILQPRGVRNLIRNGNFVGYDPSAPGGLYGYEVDGDGEARQVSGLGYTGDGSEESACAYLTVSQPKDSTTNGIDTRDVIPDQSVSIKQDLQSTDRESVYTMRVWYYVDMNEKANTCKLIATYDNGLLVESDYFPVVAANSGTFSWTALVQESPLISESGYLKFEVRCSDGGSAAVRFDQVFFTNEVSLSDLDDITVIYSAFADASTAPPSLSSTAPIVASTTNSVALSSAAQSPAASSPSSSAAISDNGTASGSLSGVASATTEASSDSVTTTSSSAAASSTSFGDNICATLGSASIAGRGCARRPYSGSSGYKQYTSDGTKEQCAALCLKDPRCLSFQWNTKSIGCVNGCYLLETSLADNSANNGGSDSNWAYDRSCIAQTQCPTTVPDNTVCVNVEGSTPGAGCTSNLNGQPRSCASPFITTSVSPICGSSACRDVCHQYSSCKSFSYSVTGGQNCKLYSDTVSTVATSDGANFLTFFTDRNCNACGSGMAQFKHVATLADPASMPVLSCPAASSTAVVTSSSFCFYYTSSINYDSSTVIYGNRCAYGRLSWRAKLHSQPSRPSQRVL</sequence>
<name>A0ACA9UMU1_BIOOC</name>
<dbReference type="Proteomes" id="UP000836387">
    <property type="component" value="Unassembled WGS sequence"/>
</dbReference>
<reference evidence="1" key="1">
    <citation type="submission" date="2020-04" db="EMBL/GenBank/DDBJ databases">
        <authorList>
            <person name="Broberg M."/>
        </authorList>
    </citation>
    <scope>NUCLEOTIDE SEQUENCE</scope>
</reference>
<reference evidence="1" key="2">
    <citation type="submission" date="2021-10" db="EMBL/GenBank/DDBJ databases">
        <authorList>
            <person name="Piombo E."/>
        </authorList>
    </citation>
    <scope>NUCLEOTIDE SEQUENCE</scope>
</reference>
<evidence type="ECO:0000313" key="1">
    <source>
        <dbReference type="EMBL" id="CAG9954622.1"/>
    </source>
</evidence>
<dbReference type="EMBL" id="CADEHS020000573">
    <property type="protein sequence ID" value="CAG9954622.1"/>
    <property type="molecule type" value="Genomic_DNA"/>
</dbReference>
<keyword evidence="2" id="KW-1185">Reference proteome</keyword>
<evidence type="ECO:0000313" key="2">
    <source>
        <dbReference type="Proteomes" id="UP000836387"/>
    </source>
</evidence>
<proteinExistence type="predicted"/>
<organism evidence="1 2">
    <name type="scientific">Clonostachys rosea f. rosea IK726</name>
    <dbReference type="NCBI Taxonomy" id="1349383"/>
    <lineage>
        <taxon>Eukaryota</taxon>
        <taxon>Fungi</taxon>
        <taxon>Dikarya</taxon>
        <taxon>Ascomycota</taxon>
        <taxon>Pezizomycotina</taxon>
        <taxon>Sordariomycetes</taxon>
        <taxon>Hypocreomycetidae</taxon>
        <taxon>Hypocreales</taxon>
        <taxon>Bionectriaceae</taxon>
        <taxon>Clonostachys</taxon>
    </lineage>
</organism>